<dbReference type="CDD" id="cd08561">
    <property type="entry name" value="GDPD_cytoplasmic_ScUgpQ2_like"/>
    <property type="match status" value="1"/>
</dbReference>
<evidence type="ECO:0000313" key="2">
    <source>
        <dbReference type="EMBL" id="GII22413.1"/>
    </source>
</evidence>
<sequence length="256" mass="28088">MAGHPYPYLDAPTPLAFAHRGGASAGDENTAAAFARCVELGYRYVETDVHATSDGVAVVFHDETLGRMTGDPRRVRDVRWADLAAMRVGGEAAVPRLDDVLGAWPQVRFNIDLKSDQALVPGVEAVRRVGALDRVLLASFSDARLRRVRRELGPGVATSMGTREVARLWTGARLGRAQRVPPGVVAAQVPVRQGRIRVVTPRFLAHAHRIGLQVHVWTIDDPTQMHELLDLGVDGIMTDRIEVLRDVYRSRGLWAA</sequence>
<evidence type="ECO:0000313" key="3">
    <source>
        <dbReference type="Proteomes" id="UP000599074"/>
    </source>
</evidence>
<comment type="caution">
    <text evidence="2">The sequence shown here is derived from an EMBL/GenBank/DDBJ whole genome shotgun (WGS) entry which is preliminary data.</text>
</comment>
<dbReference type="EMBL" id="BOON01000018">
    <property type="protein sequence ID" value="GII22413.1"/>
    <property type="molecule type" value="Genomic_DNA"/>
</dbReference>
<dbReference type="Pfam" id="PF03009">
    <property type="entry name" value="GDPD"/>
    <property type="match status" value="1"/>
</dbReference>
<dbReference type="GO" id="GO:0008081">
    <property type="term" value="F:phosphoric diester hydrolase activity"/>
    <property type="evidence" value="ECO:0007669"/>
    <property type="project" value="InterPro"/>
</dbReference>
<evidence type="ECO:0000259" key="1">
    <source>
        <dbReference type="PROSITE" id="PS51704"/>
    </source>
</evidence>
<dbReference type="PANTHER" id="PTHR43805">
    <property type="entry name" value="GLYCEROPHOSPHORYL DIESTER PHOSPHODIESTERASE"/>
    <property type="match status" value="1"/>
</dbReference>
<protein>
    <submittedName>
        <fullName evidence="2">Glycerophosphoryl diester phosphodiesterase</fullName>
    </submittedName>
</protein>
<dbReference type="RefSeq" id="WP_168114438.1">
    <property type="nucleotide sequence ID" value="NZ_BOON01000018.1"/>
</dbReference>
<dbReference type="PROSITE" id="PS51704">
    <property type="entry name" value="GP_PDE"/>
    <property type="match status" value="1"/>
</dbReference>
<dbReference type="AlphaFoldDB" id="A0A8J3X310"/>
<dbReference type="Proteomes" id="UP000599074">
    <property type="component" value="Unassembled WGS sequence"/>
</dbReference>
<dbReference type="InterPro" id="IPR030395">
    <property type="entry name" value="GP_PDE_dom"/>
</dbReference>
<reference evidence="2" key="1">
    <citation type="submission" date="2021-01" db="EMBL/GenBank/DDBJ databases">
        <title>Whole genome shotgun sequence of Planosporangium mesophilum NBRC 109066.</title>
        <authorList>
            <person name="Komaki H."/>
            <person name="Tamura T."/>
        </authorList>
    </citation>
    <scope>NUCLEOTIDE SEQUENCE</scope>
    <source>
        <strain evidence="2">NBRC 109066</strain>
    </source>
</reference>
<organism evidence="2 3">
    <name type="scientific">Planosporangium mesophilum</name>
    <dbReference type="NCBI Taxonomy" id="689768"/>
    <lineage>
        <taxon>Bacteria</taxon>
        <taxon>Bacillati</taxon>
        <taxon>Actinomycetota</taxon>
        <taxon>Actinomycetes</taxon>
        <taxon>Micromonosporales</taxon>
        <taxon>Micromonosporaceae</taxon>
        <taxon>Planosporangium</taxon>
    </lineage>
</organism>
<proteinExistence type="predicted"/>
<keyword evidence="3" id="KW-1185">Reference proteome</keyword>
<dbReference type="GO" id="GO:0006629">
    <property type="term" value="P:lipid metabolic process"/>
    <property type="evidence" value="ECO:0007669"/>
    <property type="project" value="InterPro"/>
</dbReference>
<dbReference type="Gene3D" id="3.20.20.190">
    <property type="entry name" value="Phosphatidylinositol (PI) phosphodiesterase"/>
    <property type="match status" value="1"/>
</dbReference>
<dbReference type="InterPro" id="IPR017946">
    <property type="entry name" value="PLC-like_Pdiesterase_TIM-brl"/>
</dbReference>
<accession>A0A8J3X310</accession>
<dbReference type="SUPFAM" id="SSF51695">
    <property type="entry name" value="PLC-like phosphodiesterases"/>
    <property type="match status" value="1"/>
</dbReference>
<feature type="domain" description="GP-PDE" evidence="1">
    <location>
        <begin position="14"/>
        <end position="248"/>
    </location>
</feature>
<dbReference type="PANTHER" id="PTHR43805:SF1">
    <property type="entry name" value="GP-PDE DOMAIN-CONTAINING PROTEIN"/>
    <property type="match status" value="1"/>
</dbReference>
<gene>
    <name evidence="2" type="ORF">Pme01_20100</name>
</gene>
<name>A0A8J3X310_9ACTN</name>